<feature type="transmembrane region" description="Helical" evidence="1">
    <location>
        <begin position="39"/>
        <end position="63"/>
    </location>
</feature>
<keyword evidence="1" id="KW-0472">Membrane</keyword>
<sequence>MVLNWNIEVILDFIFSSVLLITTIISYTSPKTKKITSLFYIRLSFFFVGLFMFFDGLAILFLSELFSRISGMILFPLALFVIIGINYTIKEDFYSIGLILVCSLGILDFIFSSVLLITTIISYTSPKTKKITSLFYIRLSFFFVGLFMFFDGLAILFLSELFSRISGMILLGFQQRLVVILNKLT</sequence>
<organism evidence="2">
    <name type="scientific">marine sediment metagenome</name>
    <dbReference type="NCBI Taxonomy" id="412755"/>
    <lineage>
        <taxon>unclassified sequences</taxon>
        <taxon>metagenomes</taxon>
        <taxon>ecological metagenomes</taxon>
    </lineage>
</organism>
<proteinExistence type="predicted"/>
<feature type="non-terminal residue" evidence="2">
    <location>
        <position position="185"/>
    </location>
</feature>
<keyword evidence="1" id="KW-0812">Transmembrane</keyword>
<evidence type="ECO:0000256" key="1">
    <source>
        <dbReference type="SAM" id="Phobius"/>
    </source>
</evidence>
<comment type="caution">
    <text evidence="2">The sequence shown here is derived from an EMBL/GenBank/DDBJ whole genome shotgun (WGS) entry which is preliminary data.</text>
</comment>
<feature type="transmembrane region" description="Helical" evidence="1">
    <location>
        <begin position="96"/>
        <end position="123"/>
    </location>
</feature>
<feature type="transmembrane region" description="Helical" evidence="1">
    <location>
        <begin position="135"/>
        <end position="158"/>
    </location>
</feature>
<accession>X1FTD6</accession>
<gene>
    <name evidence="2" type="ORF">S03H2_24164</name>
</gene>
<feature type="transmembrane region" description="Helical" evidence="1">
    <location>
        <begin position="69"/>
        <end position="89"/>
    </location>
</feature>
<name>X1FTD6_9ZZZZ</name>
<protein>
    <submittedName>
        <fullName evidence="2">Uncharacterized protein</fullName>
    </submittedName>
</protein>
<reference evidence="2" key="1">
    <citation type="journal article" date="2014" name="Front. Microbiol.">
        <title>High frequency of phylogenetically diverse reductive dehalogenase-homologous genes in deep subseafloor sedimentary metagenomes.</title>
        <authorList>
            <person name="Kawai M."/>
            <person name="Futagami T."/>
            <person name="Toyoda A."/>
            <person name="Takaki Y."/>
            <person name="Nishi S."/>
            <person name="Hori S."/>
            <person name="Arai W."/>
            <person name="Tsubouchi T."/>
            <person name="Morono Y."/>
            <person name="Uchiyama I."/>
            <person name="Ito T."/>
            <person name="Fujiyama A."/>
            <person name="Inagaki F."/>
            <person name="Takami H."/>
        </authorList>
    </citation>
    <scope>NUCLEOTIDE SEQUENCE</scope>
    <source>
        <strain evidence="2">Expedition CK06-06</strain>
    </source>
</reference>
<dbReference type="AlphaFoldDB" id="X1FTD6"/>
<dbReference type="EMBL" id="BARU01013347">
    <property type="protein sequence ID" value="GAH35805.1"/>
    <property type="molecule type" value="Genomic_DNA"/>
</dbReference>
<evidence type="ECO:0000313" key="2">
    <source>
        <dbReference type="EMBL" id="GAH35805.1"/>
    </source>
</evidence>
<keyword evidence="1" id="KW-1133">Transmembrane helix</keyword>
<feature type="transmembrane region" description="Helical" evidence="1">
    <location>
        <begin position="6"/>
        <end position="27"/>
    </location>
</feature>